<dbReference type="EMBL" id="CAXLJM020000105">
    <property type="protein sequence ID" value="CAL8134670.1"/>
    <property type="molecule type" value="Genomic_DNA"/>
</dbReference>
<reference evidence="1 2" key="1">
    <citation type="submission" date="2024-08" db="EMBL/GenBank/DDBJ databases">
        <authorList>
            <person name="Cucini C."/>
            <person name="Frati F."/>
        </authorList>
    </citation>
    <scope>NUCLEOTIDE SEQUENCE [LARGE SCALE GENOMIC DNA]</scope>
</reference>
<organism evidence="1 2">
    <name type="scientific">Orchesella dallaii</name>
    <dbReference type="NCBI Taxonomy" id="48710"/>
    <lineage>
        <taxon>Eukaryota</taxon>
        <taxon>Metazoa</taxon>
        <taxon>Ecdysozoa</taxon>
        <taxon>Arthropoda</taxon>
        <taxon>Hexapoda</taxon>
        <taxon>Collembola</taxon>
        <taxon>Entomobryomorpha</taxon>
        <taxon>Entomobryoidea</taxon>
        <taxon>Orchesellidae</taxon>
        <taxon>Orchesellinae</taxon>
        <taxon>Orchesella</taxon>
    </lineage>
</organism>
<dbReference type="Proteomes" id="UP001642540">
    <property type="component" value="Unassembled WGS sequence"/>
</dbReference>
<name>A0ABP1RSF6_9HEXA</name>
<comment type="caution">
    <text evidence="1">The sequence shown here is derived from an EMBL/GenBank/DDBJ whole genome shotgun (WGS) entry which is preliminary data.</text>
</comment>
<sequence>MMLLCSSQSELGDTQIWEMLQPRKEIQLKMLIHTDNNKKESLLLSQDSVWSIMTISQFSFHAQIASVAFSLSRFGMPSYDKNNRQENMGMGPALLNFLSPARSSTSPIASLTFEHITLTHMKLGA</sequence>
<gene>
    <name evidence="1" type="ORF">ODALV1_LOCUS25629</name>
</gene>
<proteinExistence type="predicted"/>
<protein>
    <submittedName>
        <fullName evidence="1">Uncharacterized protein</fullName>
    </submittedName>
</protein>
<evidence type="ECO:0000313" key="1">
    <source>
        <dbReference type="EMBL" id="CAL8134670.1"/>
    </source>
</evidence>
<evidence type="ECO:0000313" key="2">
    <source>
        <dbReference type="Proteomes" id="UP001642540"/>
    </source>
</evidence>
<keyword evidence="2" id="KW-1185">Reference proteome</keyword>
<accession>A0ABP1RSF6</accession>